<dbReference type="AlphaFoldDB" id="A0A2B4RP59"/>
<dbReference type="PANTHER" id="PTHR45823">
    <property type="entry name" value="T-SNARE COILED-COIL HOMOLOGY DOMAIN-CONTAINING PROTEIN"/>
    <property type="match status" value="1"/>
</dbReference>
<organism evidence="2 3">
    <name type="scientific">Stylophora pistillata</name>
    <name type="common">Smooth cauliflower coral</name>
    <dbReference type="NCBI Taxonomy" id="50429"/>
    <lineage>
        <taxon>Eukaryota</taxon>
        <taxon>Metazoa</taxon>
        <taxon>Cnidaria</taxon>
        <taxon>Anthozoa</taxon>
        <taxon>Hexacorallia</taxon>
        <taxon>Scleractinia</taxon>
        <taxon>Astrocoeniina</taxon>
        <taxon>Pocilloporidae</taxon>
        <taxon>Stylophora</taxon>
    </lineage>
</organism>
<dbReference type="EMBL" id="LSMT01000403">
    <property type="protein sequence ID" value="PFX18579.1"/>
    <property type="molecule type" value="Genomic_DNA"/>
</dbReference>
<dbReference type="Gene3D" id="2.40.70.10">
    <property type="entry name" value="Acid Proteases"/>
    <property type="match status" value="1"/>
</dbReference>
<keyword evidence="3" id="KW-1185">Reference proteome</keyword>
<dbReference type="PANTHER" id="PTHR45823:SF1">
    <property type="entry name" value="T-SNARE COILED-COIL HOMOLOGY DOMAIN-CONTAINING PROTEIN"/>
    <property type="match status" value="1"/>
</dbReference>
<feature type="coiled-coil region" evidence="1">
    <location>
        <begin position="11"/>
        <end position="87"/>
    </location>
</feature>
<evidence type="ECO:0000313" key="2">
    <source>
        <dbReference type="EMBL" id="PFX18579.1"/>
    </source>
</evidence>
<comment type="caution">
    <text evidence="2">The sequence shown here is derived from an EMBL/GenBank/DDBJ whole genome shotgun (WGS) entry which is preliminary data.</text>
</comment>
<accession>A0A2B4RP59</accession>
<gene>
    <name evidence="2" type="ORF">AWC38_SpisGene17041</name>
</gene>
<protein>
    <submittedName>
        <fullName evidence="2">Uncharacterized protein</fullName>
    </submittedName>
</protein>
<reference evidence="3" key="1">
    <citation type="journal article" date="2017" name="bioRxiv">
        <title>Comparative analysis of the genomes of Stylophora pistillata and Acropora digitifera provides evidence for extensive differences between species of corals.</title>
        <authorList>
            <person name="Voolstra C.R."/>
            <person name="Li Y."/>
            <person name="Liew Y.J."/>
            <person name="Baumgarten S."/>
            <person name="Zoccola D."/>
            <person name="Flot J.-F."/>
            <person name="Tambutte S."/>
            <person name="Allemand D."/>
            <person name="Aranda M."/>
        </authorList>
    </citation>
    <scope>NUCLEOTIDE SEQUENCE [LARGE SCALE GENOMIC DNA]</scope>
</reference>
<name>A0A2B4RP59_STYPI</name>
<evidence type="ECO:0000313" key="3">
    <source>
        <dbReference type="Proteomes" id="UP000225706"/>
    </source>
</evidence>
<proteinExistence type="predicted"/>
<dbReference type="InterPro" id="IPR021109">
    <property type="entry name" value="Peptidase_aspartic_dom_sf"/>
</dbReference>
<keyword evidence="1" id="KW-0175">Coiled coil</keyword>
<dbReference type="Proteomes" id="UP000225706">
    <property type="component" value="Unassembled WGS sequence"/>
</dbReference>
<sequence>MTSREMLEGVIERLTKQLKLENATLRSTNEEFRQTQVSLEALEKEHKRVVQQLGELKERESTLICEKDKARESAKKALEKVSEMESKQLPFKRQSAKSTVVKPENFSVSGNDTDFQTFLDEFEVCARMNDWSEEEKENQLVLCMKEKAHVVMSQLPLDEKNSYQRMVKALGEKIGMRQVPEAAKATLKARRRKVGKTLLDLSIDIKRLYGEAYRTLSPASLEQAYTDALGASLAKDVIRSKPSTLHKALSEALELEVLELRAIRMREREFVNDVSTNGGEVREVLNLPLPGWAPKLSTMIASATAKAATEAVTSKIVGAEGSQSSILGIVELDTTLEGIRAKQLFYVCDNLKQNALLGMDFLQNNRCVVEFNRGTLHAGNAQIKLRGESRWEVHRVSLVETVTIQPDQKVLLVCQVKGVNLEGIHGILEPLERFFECFPIAVPSSLSSVNNESVPVRFYNYSGWPVTIHKDTNEEDFCLVVEKGQAIPTQRSYRVETAFPDSNKRQLNCNAVSVEAELSWDAVEEMKKLFP</sequence>
<evidence type="ECO:0000256" key="1">
    <source>
        <dbReference type="SAM" id="Coils"/>
    </source>
</evidence>